<evidence type="ECO:0000313" key="3">
    <source>
        <dbReference type="EMBL" id="QDT74931.1"/>
    </source>
</evidence>
<dbReference type="KEGG" id="llh:I41_41350"/>
<gene>
    <name evidence="3" type="ORF">I41_41350</name>
</gene>
<dbReference type="AlphaFoldDB" id="A0A517U2S9"/>
<name>A0A517U2S9_9BACT</name>
<dbReference type="EMBL" id="CP036339">
    <property type="protein sequence ID" value="QDT74931.1"/>
    <property type="molecule type" value="Genomic_DNA"/>
</dbReference>
<feature type="domain" description="Ice-binding protein C-terminal" evidence="2">
    <location>
        <begin position="205"/>
        <end position="228"/>
    </location>
</feature>
<feature type="chain" id="PRO_5021875387" description="Ice-binding protein C-terminal domain-containing protein" evidence="1">
    <location>
        <begin position="22"/>
        <end position="242"/>
    </location>
</feature>
<keyword evidence="4" id="KW-1185">Reference proteome</keyword>
<dbReference type="Proteomes" id="UP000317909">
    <property type="component" value="Chromosome"/>
</dbReference>
<dbReference type="NCBIfam" id="TIGR02595">
    <property type="entry name" value="PEP_CTERM"/>
    <property type="match status" value="1"/>
</dbReference>
<dbReference type="Pfam" id="PF07589">
    <property type="entry name" value="PEP-CTERM"/>
    <property type="match status" value="1"/>
</dbReference>
<reference evidence="3 4" key="1">
    <citation type="submission" date="2019-02" db="EMBL/GenBank/DDBJ databases">
        <title>Deep-cultivation of Planctomycetes and their phenomic and genomic characterization uncovers novel biology.</title>
        <authorList>
            <person name="Wiegand S."/>
            <person name="Jogler M."/>
            <person name="Boedeker C."/>
            <person name="Pinto D."/>
            <person name="Vollmers J."/>
            <person name="Rivas-Marin E."/>
            <person name="Kohn T."/>
            <person name="Peeters S.H."/>
            <person name="Heuer A."/>
            <person name="Rast P."/>
            <person name="Oberbeckmann S."/>
            <person name="Bunk B."/>
            <person name="Jeske O."/>
            <person name="Meyerdierks A."/>
            <person name="Storesund J.E."/>
            <person name="Kallscheuer N."/>
            <person name="Luecker S."/>
            <person name="Lage O.M."/>
            <person name="Pohl T."/>
            <person name="Merkel B.J."/>
            <person name="Hornburger P."/>
            <person name="Mueller R.-W."/>
            <person name="Bruemmer F."/>
            <person name="Labrenz M."/>
            <person name="Spormann A.M."/>
            <person name="Op den Camp H."/>
            <person name="Overmann J."/>
            <person name="Amann R."/>
            <person name="Jetten M.S.M."/>
            <person name="Mascher T."/>
            <person name="Medema M.H."/>
            <person name="Devos D.P."/>
            <person name="Kaster A.-K."/>
            <person name="Ovreas L."/>
            <person name="Rohde M."/>
            <person name="Galperin M.Y."/>
            <person name="Jogler C."/>
        </authorList>
    </citation>
    <scope>NUCLEOTIDE SEQUENCE [LARGE SCALE GENOMIC DNA]</scope>
    <source>
        <strain evidence="3 4">I41</strain>
    </source>
</reference>
<keyword evidence="1" id="KW-0732">Signal</keyword>
<feature type="signal peptide" evidence="1">
    <location>
        <begin position="1"/>
        <end position="21"/>
    </location>
</feature>
<evidence type="ECO:0000259" key="2">
    <source>
        <dbReference type="Pfam" id="PF07589"/>
    </source>
</evidence>
<proteinExistence type="predicted"/>
<dbReference type="InterPro" id="IPR013424">
    <property type="entry name" value="Ice-binding_C"/>
</dbReference>
<organism evidence="3 4">
    <name type="scientific">Lacipirellula limnantheis</name>
    <dbReference type="NCBI Taxonomy" id="2528024"/>
    <lineage>
        <taxon>Bacteria</taxon>
        <taxon>Pseudomonadati</taxon>
        <taxon>Planctomycetota</taxon>
        <taxon>Planctomycetia</taxon>
        <taxon>Pirellulales</taxon>
        <taxon>Lacipirellulaceae</taxon>
        <taxon>Lacipirellula</taxon>
    </lineage>
</organism>
<evidence type="ECO:0000256" key="1">
    <source>
        <dbReference type="SAM" id="SignalP"/>
    </source>
</evidence>
<evidence type="ECO:0000313" key="4">
    <source>
        <dbReference type="Proteomes" id="UP000317909"/>
    </source>
</evidence>
<dbReference type="RefSeq" id="WP_145434644.1">
    <property type="nucleotide sequence ID" value="NZ_CP036339.1"/>
</dbReference>
<dbReference type="OrthoDB" id="284817at2"/>
<accession>A0A517U2S9</accession>
<sequence precursor="true">MIRHTTCAVLLTTALSTLAYAAPPFTENFNLGDANWRFSTATTLTPVASGGPDGSAYVSRTFSFSSLTNPAATSATVFRAQDEFNSSGVAYAGNWASLGVNEVSLYVRHSAPEPLVFNARFANPANFPGASYFSDPVPANVWTPLTFDVAAASPQLADPSYEGTSYGFVMSNIGHMQFGVNIPAALVGSTTPFTFDLDSVSVGVVPEPAAAGLMALSAGAFGLAVRRRRSSISTPQANAIVS</sequence>
<protein>
    <recommendedName>
        <fullName evidence="2">Ice-binding protein C-terminal domain-containing protein</fullName>
    </recommendedName>
</protein>